<evidence type="ECO:0000313" key="1">
    <source>
        <dbReference type="EMBL" id="KAK1935947.1"/>
    </source>
</evidence>
<feature type="non-terminal residue" evidence="1">
    <location>
        <position position="1"/>
    </location>
</feature>
<reference evidence="1" key="1">
    <citation type="journal article" date="2014" name="Nucleic Acids Res.">
        <title>The evolutionary dynamics of variant antigen genes in Babesia reveal a history of genomic innovation underlying host-parasite interaction.</title>
        <authorList>
            <person name="Jackson A.P."/>
            <person name="Otto T.D."/>
            <person name="Darby A."/>
            <person name="Ramaprasad A."/>
            <person name="Xia D."/>
            <person name="Echaide I.E."/>
            <person name="Farber M."/>
            <person name="Gahlot S."/>
            <person name="Gamble J."/>
            <person name="Gupta D."/>
            <person name="Gupta Y."/>
            <person name="Jackson L."/>
            <person name="Malandrin L."/>
            <person name="Malas T.B."/>
            <person name="Moussa E."/>
            <person name="Nair M."/>
            <person name="Reid A.J."/>
            <person name="Sanders M."/>
            <person name="Sharma J."/>
            <person name="Tracey A."/>
            <person name="Quail M.A."/>
            <person name="Weir W."/>
            <person name="Wastling J.M."/>
            <person name="Hall N."/>
            <person name="Willadsen P."/>
            <person name="Lingelbach K."/>
            <person name="Shiels B."/>
            <person name="Tait A."/>
            <person name="Berriman M."/>
            <person name="Allred D.R."/>
            <person name="Pain A."/>
        </authorList>
    </citation>
    <scope>NUCLEOTIDE SEQUENCE</scope>
    <source>
        <strain evidence="1">1802A</strain>
    </source>
</reference>
<gene>
    <name evidence="1" type="ORF">X943_000558</name>
</gene>
<protein>
    <submittedName>
        <fullName evidence="1">Uncharacterized protein</fullName>
    </submittedName>
</protein>
<evidence type="ECO:0000313" key="2">
    <source>
        <dbReference type="Proteomes" id="UP001195914"/>
    </source>
</evidence>
<organism evidence="1 2">
    <name type="scientific">Babesia divergens</name>
    <dbReference type="NCBI Taxonomy" id="32595"/>
    <lineage>
        <taxon>Eukaryota</taxon>
        <taxon>Sar</taxon>
        <taxon>Alveolata</taxon>
        <taxon>Apicomplexa</taxon>
        <taxon>Aconoidasida</taxon>
        <taxon>Piroplasmida</taxon>
        <taxon>Babesiidae</taxon>
        <taxon>Babesia</taxon>
    </lineage>
</organism>
<reference evidence="1" key="2">
    <citation type="submission" date="2021-05" db="EMBL/GenBank/DDBJ databases">
        <authorList>
            <person name="Pain A."/>
        </authorList>
    </citation>
    <scope>NUCLEOTIDE SEQUENCE</scope>
    <source>
        <strain evidence="1">1802A</strain>
    </source>
</reference>
<accession>A0AAD9LHL1</accession>
<dbReference type="AlphaFoldDB" id="A0AAD9LHL1"/>
<keyword evidence="2" id="KW-1185">Reference proteome</keyword>
<proteinExistence type="predicted"/>
<dbReference type="Proteomes" id="UP001195914">
    <property type="component" value="Unassembled WGS sequence"/>
</dbReference>
<sequence length="246" mass="28061">VNLQDRNLAWMSLTGTHRGCGRAINVDHLATKCEKLVHVEYTRRHDEVARRLHFVLARQIGVPNLKHLDKHKVEARLFGRNGWITFNKEVKTDKAVACNKPDIVVADYSKNVITLVEVGITCQDNLGQVERDKKEKYKALTEQMGNHKMNALTTIEVVPYVMTWDGLVTKRHTECRLKLGVSDRMEGQIQRICLQQTYDFVMRELGIEVMEEIEGWVQGMSRRTMPPLPDPGPMPMATAPAVLCET</sequence>
<comment type="caution">
    <text evidence="1">The sequence shown here is derived from an EMBL/GenBank/DDBJ whole genome shotgun (WGS) entry which is preliminary data.</text>
</comment>
<name>A0AAD9LHL1_BABDI</name>
<dbReference type="EMBL" id="JAHBMH010000044">
    <property type="protein sequence ID" value="KAK1935947.1"/>
    <property type="molecule type" value="Genomic_DNA"/>
</dbReference>